<dbReference type="PROSITE" id="PS51257">
    <property type="entry name" value="PROKAR_LIPOPROTEIN"/>
    <property type="match status" value="1"/>
</dbReference>
<evidence type="ECO:0000256" key="6">
    <source>
        <dbReference type="SAM" id="Phobius"/>
    </source>
</evidence>
<dbReference type="AlphaFoldDB" id="A0AA40DNV7"/>
<name>A0AA40DNV7_9PEZI</name>
<gene>
    <name evidence="8" type="ORF">B0T21DRAFT_297865</name>
</gene>
<evidence type="ECO:0000256" key="3">
    <source>
        <dbReference type="ARBA" id="ARBA00022989"/>
    </source>
</evidence>
<keyword evidence="9" id="KW-1185">Reference proteome</keyword>
<evidence type="ECO:0000256" key="5">
    <source>
        <dbReference type="SAM" id="MobiDB-lite"/>
    </source>
</evidence>
<dbReference type="PANTHER" id="PTHR23241:SF102">
    <property type="entry name" value="LD23009P"/>
    <property type="match status" value="1"/>
</dbReference>
<proteinExistence type="predicted"/>
<feature type="compositionally biased region" description="Basic and acidic residues" evidence="5">
    <location>
        <begin position="121"/>
        <end position="131"/>
    </location>
</feature>
<organism evidence="8 9">
    <name type="scientific">Apiosordaria backusii</name>
    <dbReference type="NCBI Taxonomy" id="314023"/>
    <lineage>
        <taxon>Eukaryota</taxon>
        <taxon>Fungi</taxon>
        <taxon>Dikarya</taxon>
        <taxon>Ascomycota</taxon>
        <taxon>Pezizomycotina</taxon>
        <taxon>Sordariomycetes</taxon>
        <taxon>Sordariomycetidae</taxon>
        <taxon>Sordariales</taxon>
        <taxon>Lasiosphaeriaceae</taxon>
        <taxon>Apiosordaria</taxon>
    </lineage>
</organism>
<keyword evidence="2 6" id="KW-0812">Transmembrane</keyword>
<feature type="transmembrane region" description="Helical" evidence="6">
    <location>
        <begin position="15"/>
        <end position="34"/>
    </location>
</feature>
<sequence>MGLDRSILNAVTPPLHLLFFSCLLGASIYQSFVMTKISYRALPKSAFRSLQKQVFPFYFRLQIALTIATAVTIPSHGLLDFTEDKLIWIPHVVALISAMSNIFMFEPFTRKAMIQVTHQETRETLSHRTTDSDEDEEEKAFSTSNNMSRIKKNFSFHHAMCIHLNLLTMGAILAYGWTLAARMK</sequence>
<evidence type="ECO:0000256" key="1">
    <source>
        <dbReference type="ARBA" id="ARBA00004370"/>
    </source>
</evidence>
<feature type="region of interest" description="Disordered" evidence="5">
    <location>
        <begin position="121"/>
        <end position="144"/>
    </location>
</feature>
<accession>A0AA40DNV7</accession>
<keyword evidence="3 6" id="KW-1133">Transmembrane helix</keyword>
<feature type="transmembrane region" description="Helical" evidence="6">
    <location>
        <begin position="86"/>
        <end position="105"/>
    </location>
</feature>
<evidence type="ECO:0000259" key="7">
    <source>
        <dbReference type="Pfam" id="PF13664"/>
    </source>
</evidence>
<dbReference type="InterPro" id="IPR053009">
    <property type="entry name" value="Xanthocillin_Biosynth-Assoc"/>
</dbReference>
<evidence type="ECO:0000313" key="8">
    <source>
        <dbReference type="EMBL" id="KAK0710569.1"/>
    </source>
</evidence>
<dbReference type="Pfam" id="PF13664">
    <property type="entry name" value="DUF4149"/>
    <property type="match status" value="1"/>
</dbReference>
<comment type="caution">
    <text evidence="8">The sequence shown here is derived from an EMBL/GenBank/DDBJ whole genome shotgun (WGS) entry which is preliminary data.</text>
</comment>
<dbReference type="EMBL" id="JAUKTV010000017">
    <property type="protein sequence ID" value="KAK0710569.1"/>
    <property type="molecule type" value="Genomic_DNA"/>
</dbReference>
<dbReference type="PANTHER" id="PTHR23241">
    <property type="entry name" value="LATE EMBRYOGENESIS ABUNDANT PLANTS LEA-RELATED"/>
    <property type="match status" value="1"/>
</dbReference>
<feature type="transmembrane region" description="Helical" evidence="6">
    <location>
        <begin position="156"/>
        <end position="177"/>
    </location>
</feature>
<evidence type="ECO:0000256" key="4">
    <source>
        <dbReference type="ARBA" id="ARBA00023136"/>
    </source>
</evidence>
<evidence type="ECO:0000313" key="9">
    <source>
        <dbReference type="Proteomes" id="UP001172159"/>
    </source>
</evidence>
<dbReference type="InterPro" id="IPR025423">
    <property type="entry name" value="TMEM205-like"/>
</dbReference>
<protein>
    <recommendedName>
        <fullName evidence="7">TMEM205-like domain-containing protein</fullName>
    </recommendedName>
</protein>
<dbReference type="Proteomes" id="UP001172159">
    <property type="component" value="Unassembled WGS sequence"/>
</dbReference>
<reference evidence="8" key="1">
    <citation type="submission" date="2023-06" db="EMBL/GenBank/DDBJ databases">
        <title>Genome-scale phylogeny and comparative genomics of the fungal order Sordariales.</title>
        <authorList>
            <consortium name="Lawrence Berkeley National Laboratory"/>
            <person name="Hensen N."/>
            <person name="Bonometti L."/>
            <person name="Westerberg I."/>
            <person name="Brannstrom I.O."/>
            <person name="Guillou S."/>
            <person name="Cros-Aarteil S."/>
            <person name="Calhoun S."/>
            <person name="Haridas S."/>
            <person name="Kuo A."/>
            <person name="Mondo S."/>
            <person name="Pangilinan J."/>
            <person name="Riley R."/>
            <person name="Labutti K."/>
            <person name="Andreopoulos B."/>
            <person name="Lipzen A."/>
            <person name="Chen C."/>
            <person name="Yanf M."/>
            <person name="Daum C."/>
            <person name="Ng V."/>
            <person name="Clum A."/>
            <person name="Steindorff A."/>
            <person name="Ohm R."/>
            <person name="Martin F."/>
            <person name="Silar P."/>
            <person name="Natvig D."/>
            <person name="Lalanne C."/>
            <person name="Gautier V."/>
            <person name="Ament-Velasquez S.L."/>
            <person name="Kruys A."/>
            <person name="Hutchinson M.I."/>
            <person name="Powell A.J."/>
            <person name="Barry K."/>
            <person name="Miller A.N."/>
            <person name="Grigoriev I.V."/>
            <person name="Debuchy R."/>
            <person name="Gladieux P."/>
            <person name="Thoren M.H."/>
            <person name="Johannesson H."/>
        </authorList>
    </citation>
    <scope>NUCLEOTIDE SEQUENCE</scope>
    <source>
        <strain evidence="8">CBS 540.89</strain>
    </source>
</reference>
<evidence type="ECO:0000256" key="2">
    <source>
        <dbReference type="ARBA" id="ARBA00022692"/>
    </source>
</evidence>
<feature type="transmembrane region" description="Helical" evidence="6">
    <location>
        <begin position="55"/>
        <end position="74"/>
    </location>
</feature>
<feature type="domain" description="TMEM205-like" evidence="7">
    <location>
        <begin position="18"/>
        <end position="115"/>
    </location>
</feature>
<comment type="subcellular location">
    <subcellularLocation>
        <location evidence="1">Membrane</location>
    </subcellularLocation>
</comment>
<dbReference type="GO" id="GO:0016020">
    <property type="term" value="C:membrane"/>
    <property type="evidence" value="ECO:0007669"/>
    <property type="project" value="UniProtKB-SubCell"/>
</dbReference>
<keyword evidence="4 6" id="KW-0472">Membrane</keyword>